<keyword evidence="3" id="KW-1185">Reference proteome</keyword>
<protein>
    <submittedName>
        <fullName evidence="2">Uncharacterized protein</fullName>
    </submittedName>
</protein>
<comment type="caution">
    <text evidence="2">The sequence shown here is derived from an EMBL/GenBank/DDBJ whole genome shotgun (WGS) entry which is preliminary data.</text>
</comment>
<name>A0AA38UFX8_9AGAR</name>
<organism evidence="2 3">
    <name type="scientific">Lentinula raphanica</name>
    <dbReference type="NCBI Taxonomy" id="153919"/>
    <lineage>
        <taxon>Eukaryota</taxon>
        <taxon>Fungi</taxon>
        <taxon>Dikarya</taxon>
        <taxon>Basidiomycota</taxon>
        <taxon>Agaricomycotina</taxon>
        <taxon>Agaricomycetes</taxon>
        <taxon>Agaricomycetidae</taxon>
        <taxon>Agaricales</taxon>
        <taxon>Marasmiineae</taxon>
        <taxon>Omphalotaceae</taxon>
        <taxon>Lentinula</taxon>
    </lineage>
</organism>
<gene>
    <name evidence="2" type="ORF">F5878DRAFT_615542</name>
</gene>
<proteinExistence type="predicted"/>
<sequence>MVHISAHKMLALKLALVFIFLSSTCGLPVNSPVNSPEMVPHSQPSSSDITPKIVTRDLSMITPSKAVGRLPDPNPFAIPRRHSGRRVSPSPTGIYTIVVRWKLAKGRQKSSPPVIPSAGTNPHWTRFEHRLRGFLRSKMMKEWLGFLDLSRDDFARTVAIVYDHSWCSFQDAIGPPGELRFELETSYSLKWKYRVAAELNLKSGDFTMHQAYFKG</sequence>
<reference evidence="2" key="1">
    <citation type="submission" date="2022-08" db="EMBL/GenBank/DDBJ databases">
        <authorList>
            <consortium name="DOE Joint Genome Institute"/>
            <person name="Min B."/>
            <person name="Riley R."/>
            <person name="Sierra-Patev S."/>
            <person name="Naranjo-Ortiz M."/>
            <person name="Looney B."/>
            <person name="Konkel Z."/>
            <person name="Slot J.C."/>
            <person name="Sakamoto Y."/>
            <person name="Steenwyk J.L."/>
            <person name="Rokas A."/>
            <person name="Carro J."/>
            <person name="Camarero S."/>
            <person name="Ferreira P."/>
            <person name="Molpeceres G."/>
            <person name="Ruiz-Duenas F.J."/>
            <person name="Serrano A."/>
            <person name="Henrissat B."/>
            <person name="Drula E."/>
            <person name="Hughes K.W."/>
            <person name="Mata J.L."/>
            <person name="Ishikawa N.K."/>
            <person name="Vargas-Isla R."/>
            <person name="Ushijima S."/>
            <person name="Smith C.A."/>
            <person name="Ahrendt S."/>
            <person name="Andreopoulos W."/>
            <person name="He G."/>
            <person name="Labutti K."/>
            <person name="Lipzen A."/>
            <person name="Ng V."/>
            <person name="Sandor L."/>
            <person name="Barry K."/>
            <person name="Martinez A.T."/>
            <person name="Xiao Y."/>
            <person name="Gibbons J.G."/>
            <person name="Terashima K."/>
            <person name="Hibbett D.S."/>
            <person name="Grigoriev I.V."/>
        </authorList>
    </citation>
    <scope>NUCLEOTIDE SEQUENCE</scope>
    <source>
        <strain evidence="2">TFB9207</strain>
    </source>
</reference>
<evidence type="ECO:0000313" key="2">
    <source>
        <dbReference type="EMBL" id="KAJ3839700.1"/>
    </source>
</evidence>
<feature type="chain" id="PRO_5041265760" evidence="1">
    <location>
        <begin position="27"/>
        <end position="215"/>
    </location>
</feature>
<evidence type="ECO:0000313" key="3">
    <source>
        <dbReference type="Proteomes" id="UP001163846"/>
    </source>
</evidence>
<evidence type="ECO:0000256" key="1">
    <source>
        <dbReference type="SAM" id="SignalP"/>
    </source>
</evidence>
<dbReference type="EMBL" id="MU806113">
    <property type="protein sequence ID" value="KAJ3839700.1"/>
    <property type="molecule type" value="Genomic_DNA"/>
</dbReference>
<dbReference type="Proteomes" id="UP001163846">
    <property type="component" value="Unassembled WGS sequence"/>
</dbReference>
<keyword evidence="1" id="KW-0732">Signal</keyword>
<accession>A0AA38UFX8</accession>
<feature type="signal peptide" evidence="1">
    <location>
        <begin position="1"/>
        <end position="26"/>
    </location>
</feature>
<dbReference type="AlphaFoldDB" id="A0AA38UFX8"/>